<gene>
    <name evidence="1" type="ORF">LCGC14_2902190</name>
</gene>
<accession>A0A0F8XU12</accession>
<proteinExistence type="predicted"/>
<dbReference type="AlphaFoldDB" id="A0A0F8XU12"/>
<reference evidence="1" key="1">
    <citation type="journal article" date="2015" name="Nature">
        <title>Complex archaea that bridge the gap between prokaryotes and eukaryotes.</title>
        <authorList>
            <person name="Spang A."/>
            <person name="Saw J.H."/>
            <person name="Jorgensen S.L."/>
            <person name="Zaremba-Niedzwiedzka K."/>
            <person name="Martijn J."/>
            <person name="Lind A.E."/>
            <person name="van Eijk R."/>
            <person name="Schleper C."/>
            <person name="Guy L."/>
            <person name="Ettema T.J."/>
        </authorList>
    </citation>
    <scope>NUCLEOTIDE SEQUENCE</scope>
</reference>
<feature type="non-terminal residue" evidence="1">
    <location>
        <position position="1"/>
    </location>
</feature>
<evidence type="ECO:0000313" key="1">
    <source>
        <dbReference type="EMBL" id="KKK72607.1"/>
    </source>
</evidence>
<protein>
    <submittedName>
        <fullName evidence="1">Uncharacterized protein</fullName>
    </submittedName>
</protein>
<name>A0A0F8XU12_9ZZZZ</name>
<comment type="caution">
    <text evidence="1">The sequence shown here is derived from an EMBL/GenBank/DDBJ whole genome shotgun (WGS) entry which is preliminary data.</text>
</comment>
<dbReference type="EMBL" id="LAZR01057176">
    <property type="protein sequence ID" value="KKK72607.1"/>
    <property type="molecule type" value="Genomic_DNA"/>
</dbReference>
<organism evidence="1">
    <name type="scientific">marine sediment metagenome</name>
    <dbReference type="NCBI Taxonomy" id="412755"/>
    <lineage>
        <taxon>unclassified sequences</taxon>
        <taxon>metagenomes</taxon>
        <taxon>ecological metagenomes</taxon>
    </lineage>
</organism>
<sequence>DYKANKRLPEDWQKSLEIWETFDNLLGSKIQTWAYGASDHLNEIEVPKDINWDIIRDKIEMLKKLIYKCRAINSPLPTIDDFDSAIKILNEIAVEIDKTIGLNPDIGKLQ</sequence>